<keyword evidence="6" id="KW-1185">Reference proteome</keyword>
<comment type="similarity">
    <text evidence="1">Belongs to the peptidase S45 family.</text>
</comment>
<dbReference type="InterPro" id="IPR029055">
    <property type="entry name" value="Ntn_hydrolases_N"/>
</dbReference>
<dbReference type="RefSeq" id="WP_201850537.1">
    <property type="nucleotide sequence ID" value="NZ_JABBYC010000056.1"/>
</dbReference>
<dbReference type="Gene3D" id="3.60.20.10">
    <property type="entry name" value="Glutamine Phosphoribosylpyrophosphate, subunit 1, domain 1"/>
    <property type="match status" value="1"/>
</dbReference>
<evidence type="ECO:0000313" key="5">
    <source>
        <dbReference type="EMBL" id="MBL0888437.1"/>
    </source>
</evidence>
<dbReference type="Gene3D" id="1.10.1400.10">
    <property type="match status" value="1"/>
</dbReference>
<dbReference type="SUPFAM" id="SSF56235">
    <property type="entry name" value="N-terminal nucleophile aminohydrolases (Ntn hydrolases)"/>
    <property type="match status" value="1"/>
</dbReference>
<dbReference type="InterPro" id="IPR043146">
    <property type="entry name" value="Penicillin_amidase_N_B-knob"/>
</dbReference>
<dbReference type="Pfam" id="PF01804">
    <property type="entry name" value="Penicil_amidase"/>
    <property type="match status" value="1"/>
</dbReference>
<dbReference type="InterPro" id="IPR002692">
    <property type="entry name" value="S45"/>
</dbReference>
<evidence type="ECO:0000256" key="4">
    <source>
        <dbReference type="SAM" id="MobiDB-lite"/>
    </source>
</evidence>
<accession>A0ABS1LSH6</accession>
<protein>
    <submittedName>
        <fullName evidence="5">Penicillin acylase family protein</fullName>
    </submittedName>
</protein>
<evidence type="ECO:0000313" key="6">
    <source>
        <dbReference type="Proteomes" id="UP000675409"/>
    </source>
</evidence>
<reference evidence="5 6" key="1">
    <citation type="journal article" date="2021" name="Arch. Microbiol.">
        <title>Myceligenerans indicum sp. nov., an actinobacterium isolated from mangrove sediment of Sundarbans, India.</title>
        <authorList>
            <person name="Asha K."/>
            <person name="Bhadury P."/>
        </authorList>
    </citation>
    <scope>NUCLEOTIDE SEQUENCE [LARGE SCALE GENOMIC DNA]</scope>
    <source>
        <strain evidence="5 6">I2</strain>
    </source>
</reference>
<dbReference type="Proteomes" id="UP000675409">
    <property type="component" value="Unassembled WGS sequence"/>
</dbReference>
<keyword evidence="2" id="KW-0378">Hydrolase</keyword>
<gene>
    <name evidence="5" type="ORF">HGK34_19480</name>
</gene>
<dbReference type="InterPro" id="IPR023343">
    <property type="entry name" value="Penicillin_amidase_dom1"/>
</dbReference>
<dbReference type="PIRSF" id="PIRSF001227">
    <property type="entry name" value="Pen_acylase"/>
    <property type="match status" value="1"/>
</dbReference>
<comment type="caution">
    <text evidence="5">The sequence shown here is derived from an EMBL/GenBank/DDBJ whole genome shotgun (WGS) entry which is preliminary data.</text>
</comment>
<dbReference type="InterPro" id="IPR014395">
    <property type="entry name" value="Pen/GL7ACA/AHL_acylase"/>
</dbReference>
<dbReference type="PANTHER" id="PTHR34218">
    <property type="entry name" value="PEPTIDASE S45 PENICILLIN AMIDASE"/>
    <property type="match status" value="1"/>
</dbReference>
<sequence>MSRLRKLAIGTAVVVVLVLAAVTTFGWAIGRRAVPDTAGTVQLEGLTADVRVLRDEQGVPQLYADEATDLFRAQGYVHAQDRFFEMDFRRHVTAGRLSELVGESESALAADKLIRTFGWRRVAEQELELLSPETQDYLRAYADGVNAYISQRSPSELGVEYTVLGASVAVEKPEPWDPVDSLAWLKAMAWDLRSNYDDELDRALAYSTLEDPDQVAQLFPEFDVAGNQPILAGTAAQTASETAGDATADGTATDGTATDGTATDGTATDGTTTDGAATTDGTATDGTATDATTTDGTTTTDSASAGLEGALHDSDLRAALTATQRALAAVPEQIARGEGTGSNSWAVSGQYTESGKPLLANDPHLSLQAPGIWHQIGLHCTTVTDACPFDTAGFGFAGFPGVIIGHNADLAWGLTNMGADVTDFFIERVRGGTTYKRGDKWVDLETRDETIRVTGGSPVDLTVRSTVHGPLISDVLDDDAAGEANMDALVQSPTEEGTDLGDYAISLGWTALEPGRTADAVFAFDTARNAQDIREAAALFDVPAQNIVYATADGHIGYQAPGRIPVRAQVPGKVSSDGSWPRPGWDARYDWTGYVKPENMPRAQDPGEGFIVAANQAVSPKGSGPFLSGDWDYGFRSQRIRTLLTEQIDSGRRFTAEDMSAIQNDDWSAFADLLVPVLLEINLDDDYDADGQRLLRDWDRTMGKDSAAAAYFAAVWRNLLAATFQDELPESMWPEGGDRWLAVVQGMLDDEDNAFWDDKTTISVRESRDEILTQALKSARQDMTVEISKDPGDWSWGMLHQLELEHPVLGGSDVPSLIRTFMNPAPRGVAGGSSIVNATSWDAASDSFTVTSGPSMRMVVDMADLDASTWVTVTGVSGHPASSHYDDQLDEWADGETFAWPFTRGAVEAAMENELTLTP</sequence>
<evidence type="ECO:0000256" key="3">
    <source>
        <dbReference type="ARBA" id="ARBA00023145"/>
    </source>
</evidence>
<name>A0ABS1LSH6_9MICO</name>
<organism evidence="5 6">
    <name type="scientific">Myceligenerans indicum</name>
    <dbReference type="NCBI Taxonomy" id="2593663"/>
    <lineage>
        <taxon>Bacteria</taxon>
        <taxon>Bacillati</taxon>
        <taxon>Actinomycetota</taxon>
        <taxon>Actinomycetes</taxon>
        <taxon>Micrococcales</taxon>
        <taxon>Promicromonosporaceae</taxon>
        <taxon>Myceligenerans</taxon>
    </lineage>
</organism>
<feature type="compositionally biased region" description="Low complexity" evidence="4">
    <location>
        <begin position="242"/>
        <end position="301"/>
    </location>
</feature>
<dbReference type="Gene3D" id="2.30.120.10">
    <property type="match status" value="1"/>
</dbReference>
<evidence type="ECO:0000256" key="2">
    <source>
        <dbReference type="ARBA" id="ARBA00022801"/>
    </source>
</evidence>
<dbReference type="CDD" id="cd03747">
    <property type="entry name" value="Ntn_PGA_like"/>
    <property type="match status" value="1"/>
</dbReference>
<proteinExistence type="inferred from homology"/>
<evidence type="ECO:0000256" key="1">
    <source>
        <dbReference type="ARBA" id="ARBA00006586"/>
    </source>
</evidence>
<dbReference type="Gene3D" id="1.10.439.10">
    <property type="entry name" value="Penicillin Amidohydrolase, domain 1"/>
    <property type="match status" value="1"/>
</dbReference>
<dbReference type="EMBL" id="JABBYC010000056">
    <property type="protein sequence ID" value="MBL0888437.1"/>
    <property type="molecule type" value="Genomic_DNA"/>
</dbReference>
<dbReference type="PANTHER" id="PTHR34218:SF4">
    <property type="entry name" value="ACYL-HOMOSERINE LACTONE ACYLASE QUIP"/>
    <property type="match status" value="1"/>
</dbReference>
<keyword evidence="3" id="KW-0865">Zymogen</keyword>
<dbReference type="InterPro" id="IPR043147">
    <property type="entry name" value="Penicillin_amidase_A-knob"/>
</dbReference>
<feature type="region of interest" description="Disordered" evidence="4">
    <location>
        <begin position="235"/>
        <end position="305"/>
    </location>
</feature>